<dbReference type="InterPro" id="IPR014284">
    <property type="entry name" value="RNA_pol_sigma-70_dom"/>
</dbReference>
<accession>A0A163AYV1</accession>
<dbReference type="SUPFAM" id="SSF88946">
    <property type="entry name" value="Sigma2 domain of RNA polymerase sigma factors"/>
    <property type="match status" value="1"/>
</dbReference>
<feature type="domain" description="RNA polymerase sigma-70 region 2" evidence="6">
    <location>
        <begin position="24"/>
        <end position="93"/>
    </location>
</feature>
<dbReference type="NCBIfam" id="TIGR02937">
    <property type="entry name" value="sigma70-ECF"/>
    <property type="match status" value="1"/>
</dbReference>
<dbReference type="GO" id="GO:0006352">
    <property type="term" value="P:DNA-templated transcription initiation"/>
    <property type="evidence" value="ECO:0007669"/>
    <property type="project" value="InterPro"/>
</dbReference>
<evidence type="ECO:0000256" key="2">
    <source>
        <dbReference type="ARBA" id="ARBA00023015"/>
    </source>
</evidence>
<dbReference type="OrthoDB" id="1163416at2"/>
<dbReference type="InterPro" id="IPR036388">
    <property type="entry name" value="WH-like_DNA-bd_sf"/>
</dbReference>
<evidence type="ECO:0000256" key="4">
    <source>
        <dbReference type="ARBA" id="ARBA00023125"/>
    </source>
</evidence>
<comment type="caution">
    <text evidence="7">The sequence shown here is derived from an EMBL/GenBank/DDBJ whole genome shotgun (WGS) entry which is preliminary data.</text>
</comment>
<evidence type="ECO:0000259" key="6">
    <source>
        <dbReference type="Pfam" id="PF04542"/>
    </source>
</evidence>
<dbReference type="Gene3D" id="1.10.1740.10">
    <property type="match status" value="1"/>
</dbReference>
<keyword evidence="8" id="KW-1185">Reference proteome</keyword>
<evidence type="ECO:0000313" key="7">
    <source>
        <dbReference type="EMBL" id="KZS40903.1"/>
    </source>
</evidence>
<proteinExistence type="inferred from homology"/>
<dbReference type="GO" id="GO:0003677">
    <property type="term" value="F:DNA binding"/>
    <property type="evidence" value="ECO:0007669"/>
    <property type="project" value="UniProtKB-KW"/>
</dbReference>
<dbReference type="InterPro" id="IPR007627">
    <property type="entry name" value="RNA_pol_sigma70_r2"/>
</dbReference>
<keyword evidence="3" id="KW-0731">Sigma factor</keyword>
<evidence type="ECO:0000313" key="8">
    <source>
        <dbReference type="Proteomes" id="UP000076715"/>
    </source>
</evidence>
<dbReference type="InterPro" id="IPR013324">
    <property type="entry name" value="RNA_pol_sigma_r3/r4-like"/>
</dbReference>
<comment type="similarity">
    <text evidence="1">Belongs to the sigma-70 factor family. ECF subfamily.</text>
</comment>
<dbReference type="GO" id="GO:0016987">
    <property type="term" value="F:sigma factor activity"/>
    <property type="evidence" value="ECO:0007669"/>
    <property type="project" value="UniProtKB-KW"/>
</dbReference>
<dbReference type="InterPro" id="IPR013325">
    <property type="entry name" value="RNA_pol_sigma_r2"/>
</dbReference>
<evidence type="ECO:0000256" key="3">
    <source>
        <dbReference type="ARBA" id="ARBA00023082"/>
    </source>
</evidence>
<sequence>MKNDKNAMIIEGISKGDELILTDFYQQNIPYVRSYVIQNSGCEEDVEDVFQDALLLIYQKLQKGSLEIRCTVLTYFLGVCKNLWRNRLRKKKKLVLNTELIEIQDHSINDSLLNNIINKEQQNLYQKHFLKLDESNKRVLTLFFEGKSMREIAVLMGYSEGYTRKKKFESKKLLLQMIEQDPIYFEFKNQTFTTNT</sequence>
<dbReference type="InterPro" id="IPR039425">
    <property type="entry name" value="RNA_pol_sigma-70-like"/>
</dbReference>
<organism evidence="7 8">
    <name type="scientific">Aquimarina aggregata</name>
    <dbReference type="NCBI Taxonomy" id="1642818"/>
    <lineage>
        <taxon>Bacteria</taxon>
        <taxon>Pseudomonadati</taxon>
        <taxon>Bacteroidota</taxon>
        <taxon>Flavobacteriia</taxon>
        <taxon>Flavobacteriales</taxon>
        <taxon>Flavobacteriaceae</taxon>
        <taxon>Aquimarina</taxon>
    </lineage>
</organism>
<dbReference type="EMBL" id="LQRT01000010">
    <property type="protein sequence ID" value="KZS40903.1"/>
    <property type="molecule type" value="Genomic_DNA"/>
</dbReference>
<evidence type="ECO:0000256" key="1">
    <source>
        <dbReference type="ARBA" id="ARBA00010641"/>
    </source>
</evidence>
<dbReference type="SUPFAM" id="SSF88659">
    <property type="entry name" value="Sigma3 and sigma4 domains of RNA polymerase sigma factors"/>
    <property type="match status" value="1"/>
</dbReference>
<gene>
    <name evidence="7" type="ORF">AWE51_24175</name>
</gene>
<dbReference type="Gene3D" id="1.10.10.10">
    <property type="entry name" value="Winged helix-like DNA-binding domain superfamily/Winged helix DNA-binding domain"/>
    <property type="match status" value="1"/>
</dbReference>
<dbReference type="AlphaFoldDB" id="A0A163AYV1"/>
<protein>
    <recommendedName>
        <fullName evidence="6">RNA polymerase sigma-70 region 2 domain-containing protein</fullName>
    </recommendedName>
</protein>
<dbReference type="Pfam" id="PF04542">
    <property type="entry name" value="Sigma70_r2"/>
    <property type="match status" value="1"/>
</dbReference>
<evidence type="ECO:0000256" key="5">
    <source>
        <dbReference type="ARBA" id="ARBA00023163"/>
    </source>
</evidence>
<dbReference type="RefSeq" id="WP_066313303.1">
    <property type="nucleotide sequence ID" value="NZ_LQRT01000010.1"/>
</dbReference>
<dbReference type="STRING" id="1642818.AWE51_24175"/>
<keyword evidence="2" id="KW-0805">Transcription regulation</keyword>
<name>A0A163AYV1_9FLAO</name>
<dbReference type="PANTHER" id="PTHR43133">
    <property type="entry name" value="RNA POLYMERASE ECF-TYPE SIGMA FACTO"/>
    <property type="match status" value="1"/>
</dbReference>
<dbReference type="PANTHER" id="PTHR43133:SF8">
    <property type="entry name" value="RNA POLYMERASE SIGMA FACTOR HI_1459-RELATED"/>
    <property type="match status" value="1"/>
</dbReference>
<keyword evidence="4" id="KW-0238">DNA-binding</keyword>
<reference evidence="7 8" key="1">
    <citation type="submission" date="2016-01" db="EMBL/GenBank/DDBJ databases">
        <title>The draft genome sequence of Aquimarina sp. RZW4-3-2.</title>
        <authorList>
            <person name="Wang Y."/>
        </authorList>
    </citation>
    <scope>NUCLEOTIDE SEQUENCE [LARGE SCALE GENOMIC DNA]</scope>
    <source>
        <strain evidence="7 8">RZW4-3-2</strain>
    </source>
</reference>
<dbReference type="Proteomes" id="UP000076715">
    <property type="component" value="Unassembled WGS sequence"/>
</dbReference>
<keyword evidence="5" id="KW-0804">Transcription</keyword>